<dbReference type="HOGENOM" id="CLU_059691_0_0_11"/>
<gene>
    <name evidence="3" type="ORF">AORI_7552</name>
</gene>
<accession>R4T3E7</accession>
<feature type="transmembrane region" description="Helical" evidence="2">
    <location>
        <begin position="141"/>
        <end position="160"/>
    </location>
</feature>
<feature type="region of interest" description="Disordered" evidence="1">
    <location>
        <begin position="267"/>
        <end position="311"/>
    </location>
</feature>
<dbReference type="AlphaFoldDB" id="R4T3E7"/>
<evidence type="ECO:0000256" key="2">
    <source>
        <dbReference type="SAM" id="Phobius"/>
    </source>
</evidence>
<name>R4T3E7_9PSEU</name>
<dbReference type="EMBL" id="CP003410">
    <property type="protein sequence ID" value="AGM10134.1"/>
    <property type="molecule type" value="Genomic_DNA"/>
</dbReference>
<evidence type="ECO:0000313" key="4">
    <source>
        <dbReference type="Proteomes" id="UP000013968"/>
    </source>
</evidence>
<keyword evidence="2" id="KW-0472">Membrane</keyword>
<dbReference type="KEGG" id="aoi:AORI_7552"/>
<dbReference type="RefSeq" id="WP_016337813.1">
    <property type="nucleotide sequence ID" value="NC_021252.1"/>
</dbReference>
<feature type="transmembrane region" description="Helical" evidence="2">
    <location>
        <begin position="83"/>
        <end position="103"/>
    </location>
</feature>
<dbReference type="PATRIC" id="fig|1156913.3.peg.7700"/>
<keyword evidence="2" id="KW-0812">Transmembrane</keyword>
<evidence type="ECO:0000256" key="1">
    <source>
        <dbReference type="SAM" id="MobiDB-lite"/>
    </source>
</evidence>
<protein>
    <recommendedName>
        <fullName evidence="5">DUF2637 domain-containing protein</fullName>
    </recommendedName>
</protein>
<keyword evidence="2" id="KW-1133">Transmembrane helix</keyword>
<keyword evidence="4" id="KW-1185">Reference proteome</keyword>
<dbReference type="Proteomes" id="UP000013968">
    <property type="component" value="Chromosome"/>
</dbReference>
<feature type="transmembrane region" description="Helical" evidence="2">
    <location>
        <begin position="109"/>
        <end position="129"/>
    </location>
</feature>
<evidence type="ECO:0008006" key="5">
    <source>
        <dbReference type="Google" id="ProtNLM"/>
    </source>
</evidence>
<sequence>MSTWREQQRADRIADREQARLDAAARTDRRVAERAALAEQQRQDAAAQAKLDAAAKTARQAKRAARWTALAAWLAVHRVDGPIYLLGLAAAVLAVPAMARHGVETYGSALGVVLPVISELGMWAFAVAVQMARRAPGRPVWSLQVGIWVFAGYGFALNLLDGLRHGWSSGLLMGLVSIAGVIAHQLAVASPRRTAAEKAAAKLERQALAKTMKIRAAAIRHAVGEIDHTGTATLVFAPGRYEISRRGRLTEVPVSLADEVTAWLAQQDRPSITPTTDTADSGAVAVLDPERDQQESTPPRRTIRAPKTRSDAELEAEFRALIKAGDVNPTSAESIRKTLKCAPKTARKLRDQFKGDAK</sequence>
<feature type="transmembrane region" description="Helical" evidence="2">
    <location>
        <begin position="166"/>
        <end position="188"/>
    </location>
</feature>
<proteinExistence type="predicted"/>
<organism evidence="3 4">
    <name type="scientific">Amycolatopsis keratiniphila</name>
    <dbReference type="NCBI Taxonomy" id="129921"/>
    <lineage>
        <taxon>Bacteria</taxon>
        <taxon>Bacillati</taxon>
        <taxon>Actinomycetota</taxon>
        <taxon>Actinomycetes</taxon>
        <taxon>Pseudonocardiales</taxon>
        <taxon>Pseudonocardiaceae</taxon>
        <taxon>Amycolatopsis</taxon>
        <taxon>Amycolatopsis japonica group</taxon>
    </lineage>
</organism>
<feature type="compositionally biased region" description="Polar residues" evidence="1">
    <location>
        <begin position="268"/>
        <end position="279"/>
    </location>
</feature>
<reference evidence="3 4" key="1">
    <citation type="journal article" date="2013" name="BMC Genomics">
        <title>ContigScape: a Cytoscape plugin facilitating microbial genome gap closing.</title>
        <authorList>
            <person name="Tang B."/>
            <person name="Wang Q."/>
            <person name="Yang M."/>
            <person name="Xie F."/>
            <person name="Zhu Y."/>
            <person name="Zhuo Y."/>
            <person name="Wang S."/>
            <person name="Gao H."/>
            <person name="Ding X."/>
            <person name="Zhang L."/>
            <person name="Zhao G."/>
            <person name="Zheng H."/>
        </authorList>
    </citation>
    <scope>NUCLEOTIDE SEQUENCE [LARGE SCALE GENOMIC DNA]</scope>
    <source>
        <strain evidence="3 4">HCCB10007</strain>
    </source>
</reference>
<evidence type="ECO:0000313" key="3">
    <source>
        <dbReference type="EMBL" id="AGM10134.1"/>
    </source>
</evidence>